<comment type="function">
    <text evidence="1 8">Involved in DNA repair and RecF pathway recombination.</text>
</comment>
<dbReference type="SUPFAM" id="SSF50249">
    <property type="entry name" value="Nucleic acid-binding proteins"/>
    <property type="match status" value="1"/>
</dbReference>
<evidence type="ECO:0000256" key="4">
    <source>
        <dbReference type="ARBA" id="ARBA00022763"/>
    </source>
</evidence>
<dbReference type="InterPro" id="IPR012340">
    <property type="entry name" value="NA-bd_OB-fold"/>
</dbReference>
<dbReference type="RefSeq" id="WP_188358562.1">
    <property type="nucleotide sequence ID" value="NZ_BMDC01000001.1"/>
</dbReference>
<dbReference type="GO" id="GO:0043590">
    <property type="term" value="C:bacterial nucleoid"/>
    <property type="evidence" value="ECO:0007669"/>
    <property type="project" value="TreeGrafter"/>
</dbReference>
<dbReference type="Pfam" id="PF02565">
    <property type="entry name" value="RecO_C"/>
    <property type="match status" value="1"/>
</dbReference>
<dbReference type="EMBL" id="BMDC01000001">
    <property type="protein sequence ID" value="GGH57581.1"/>
    <property type="molecule type" value="Genomic_DNA"/>
</dbReference>
<keyword evidence="4 8" id="KW-0227">DNA damage</keyword>
<evidence type="ECO:0000256" key="3">
    <source>
        <dbReference type="ARBA" id="ARBA00021310"/>
    </source>
</evidence>
<organism evidence="10 11">
    <name type="scientific">Rothia aerolata</name>
    <dbReference type="NCBI Taxonomy" id="1812262"/>
    <lineage>
        <taxon>Bacteria</taxon>
        <taxon>Bacillati</taxon>
        <taxon>Actinomycetota</taxon>
        <taxon>Actinomycetes</taxon>
        <taxon>Micrococcales</taxon>
        <taxon>Micrococcaceae</taxon>
        <taxon>Rothia</taxon>
    </lineage>
</organism>
<evidence type="ECO:0000256" key="5">
    <source>
        <dbReference type="ARBA" id="ARBA00023172"/>
    </source>
</evidence>
<comment type="caution">
    <text evidence="10">The sequence shown here is derived from an EMBL/GenBank/DDBJ whole genome shotgun (WGS) entry which is preliminary data.</text>
</comment>
<dbReference type="Pfam" id="PF11967">
    <property type="entry name" value="RecO_N"/>
    <property type="match status" value="1"/>
</dbReference>
<keyword evidence="6 8" id="KW-0234">DNA repair</keyword>
<dbReference type="InterPro" id="IPR042242">
    <property type="entry name" value="RecO_C"/>
</dbReference>
<dbReference type="HAMAP" id="MF_00201">
    <property type="entry name" value="RecO"/>
    <property type="match status" value="1"/>
</dbReference>
<dbReference type="GO" id="GO:0006310">
    <property type="term" value="P:DNA recombination"/>
    <property type="evidence" value="ECO:0007669"/>
    <property type="project" value="UniProtKB-UniRule"/>
</dbReference>
<gene>
    <name evidence="8 10" type="primary">recO</name>
    <name evidence="10" type="ORF">GCM10007359_02870</name>
</gene>
<reference evidence="10 11" key="1">
    <citation type="journal article" date="2014" name="Int. J. Syst. Evol. Microbiol.">
        <title>Complete genome sequence of Corynebacterium casei LMG S-19264T (=DSM 44701T), isolated from a smear-ripened cheese.</title>
        <authorList>
            <consortium name="US DOE Joint Genome Institute (JGI-PGF)"/>
            <person name="Walter F."/>
            <person name="Albersmeier A."/>
            <person name="Kalinowski J."/>
            <person name="Ruckert C."/>
        </authorList>
    </citation>
    <scope>NUCLEOTIDE SEQUENCE [LARGE SCALE GENOMIC DNA]</scope>
    <source>
        <strain evidence="10 11">CCM 8669</strain>
    </source>
</reference>
<dbReference type="NCBIfam" id="TIGR00613">
    <property type="entry name" value="reco"/>
    <property type="match status" value="1"/>
</dbReference>
<accession>A0A917MQ88</accession>
<dbReference type="Gene3D" id="1.20.1440.120">
    <property type="entry name" value="Recombination protein O, C-terminal domain"/>
    <property type="match status" value="1"/>
</dbReference>
<keyword evidence="11" id="KW-1185">Reference proteome</keyword>
<evidence type="ECO:0000256" key="1">
    <source>
        <dbReference type="ARBA" id="ARBA00003065"/>
    </source>
</evidence>
<keyword evidence="5 8" id="KW-0233">DNA recombination</keyword>
<evidence type="ECO:0000256" key="6">
    <source>
        <dbReference type="ARBA" id="ARBA00023204"/>
    </source>
</evidence>
<dbReference type="SUPFAM" id="SSF57863">
    <property type="entry name" value="ArfGap/RecO-like zinc finger"/>
    <property type="match status" value="1"/>
</dbReference>
<dbReference type="PANTHER" id="PTHR33991:SF1">
    <property type="entry name" value="DNA REPAIR PROTEIN RECO"/>
    <property type="match status" value="1"/>
</dbReference>
<evidence type="ECO:0000256" key="8">
    <source>
        <dbReference type="HAMAP-Rule" id="MF_00201"/>
    </source>
</evidence>
<dbReference type="PANTHER" id="PTHR33991">
    <property type="entry name" value="DNA REPAIR PROTEIN RECO"/>
    <property type="match status" value="1"/>
</dbReference>
<evidence type="ECO:0000256" key="7">
    <source>
        <dbReference type="ARBA" id="ARBA00033409"/>
    </source>
</evidence>
<dbReference type="GO" id="GO:0006302">
    <property type="term" value="P:double-strand break repair"/>
    <property type="evidence" value="ECO:0007669"/>
    <property type="project" value="TreeGrafter"/>
</dbReference>
<proteinExistence type="inferred from homology"/>
<evidence type="ECO:0000313" key="10">
    <source>
        <dbReference type="EMBL" id="GGH57581.1"/>
    </source>
</evidence>
<dbReference type="Gene3D" id="2.40.50.140">
    <property type="entry name" value="Nucleic acid-binding proteins"/>
    <property type="match status" value="1"/>
</dbReference>
<evidence type="ECO:0000256" key="2">
    <source>
        <dbReference type="ARBA" id="ARBA00007452"/>
    </source>
</evidence>
<dbReference type="InterPro" id="IPR003717">
    <property type="entry name" value="RecO"/>
</dbReference>
<name>A0A917MQ88_9MICC</name>
<dbReference type="AlphaFoldDB" id="A0A917MQ88"/>
<dbReference type="Proteomes" id="UP000600171">
    <property type="component" value="Unassembled WGS sequence"/>
</dbReference>
<dbReference type="InterPro" id="IPR022572">
    <property type="entry name" value="DNA_rep/recomb_RecO_N"/>
</dbReference>
<comment type="similarity">
    <text evidence="2 8">Belongs to the RecO family.</text>
</comment>
<feature type="domain" description="DNA replication/recombination mediator RecO N-terminal" evidence="9">
    <location>
        <begin position="10"/>
        <end position="85"/>
    </location>
</feature>
<evidence type="ECO:0000259" key="9">
    <source>
        <dbReference type="Pfam" id="PF11967"/>
    </source>
</evidence>
<sequence length="256" mass="28152">MALVSTPSKNYRDRGVVLRTQPLGETDRIIILLTRSSGLVHAVAKGVRKGNSRFGGRLEPFMYLDISLVAGKKLHTVSQVQTRHAYTASLMADFDAYSVATVISELAESLLNFETEQNEPFFDLLVGALASLARSGHPALDVFTAFALRAMGLAGWGFSLQTCSLCGRPAEPAWFSAESGVVCDSCARSSRVQARQPISPEMLTYLENLRSVQWSRISPADSRSLSTAAYRIIIQYVQWHLEKPLRSVALIEKEVS</sequence>
<protein>
    <recommendedName>
        <fullName evidence="3 8">DNA repair protein RecO</fullName>
    </recommendedName>
    <alternativeName>
        <fullName evidence="7 8">Recombination protein O</fullName>
    </alternativeName>
</protein>
<evidence type="ECO:0000313" key="11">
    <source>
        <dbReference type="Proteomes" id="UP000600171"/>
    </source>
</evidence>
<dbReference type="InterPro" id="IPR037278">
    <property type="entry name" value="ARFGAP/RecO"/>
</dbReference>